<dbReference type="Proteomes" id="UP000263993">
    <property type="component" value="Unassembled WGS sequence"/>
</dbReference>
<evidence type="ECO:0000313" key="3">
    <source>
        <dbReference type="Proteomes" id="UP000263993"/>
    </source>
</evidence>
<organism evidence="2 3">
    <name type="scientific">Undibacter mobilis</name>
    <dbReference type="NCBI Taxonomy" id="2292256"/>
    <lineage>
        <taxon>Bacteria</taxon>
        <taxon>Pseudomonadati</taxon>
        <taxon>Pseudomonadota</taxon>
        <taxon>Alphaproteobacteria</taxon>
        <taxon>Hyphomicrobiales</taxon>
        <taxon>Nitrobacteraceae</taxon>
        <taxon>Undibacter</taxon>
    </lineage>
</organism>
<dbReference type="EMBL" id="QRGO01000001">
    <property type="protein sequence ID" value="RDV03983.1"/>
    <property type="molecule type" value="Genomic_DNA"/>
</dbReference>
<keyword evidence="3" id="KW-1185">Reference proteome</keyword>
<dbReference type="InterPro" id="IPR015947">
    <property type="entry name" value="PUA-like_sf"/>
</dbReference>
<dbReference type="CDD" id="cd21133">
    <property type="entry name" value="EVE"/>
    <property type="match status" value="1"/>
</dbReference>
<gene>
    <name evidence="2" type="ORF">DXH78_04910</name>
</gene>
<sequence length="138" mass="15319">MAYWLLKSEPDAWSWDQMVKAGAKGTAWTGIRNHTAKLNMMKMKKGDRGFFYHSNIGKEIVGIVEVIKEAYPDPTAKAGEPWVCVDVKAVEALPRPVTLAAIKAEPKLADIQVLKQSRLSLPAITDAEWKLVRKMGGL</sequence>
<proteinExistence type="predicted"/>
<dbReference type="AlphaFoldDB" id="A0A371B985"/>
<reference evidence="3" key="1">
    <citation type="submission" date="2018-08" db="EMBL/GenBank/DDBJ databases">
        <authorList>
            <person name="Kim S.-J."/>
            <person name="Jung G.-Y."/>
        </authorList>
    </citation>
    <scope>NUCLEOTIDE SEQUENCE [LARGE SCALE GENOMIC DNA]</scope>
    <source>
        <strain evidence="3">GY_H</strain>
    </source>
</reference>
<comment type="caution">
    <text evidence="2">The sequence shown here is derived from an EMBL/GenBank/DDBJ whole genome shotgun (WGS) entry which is preliminary data.</text>
</comment>
<dbReference type="OrthoDB" id="9791347at2"/>
<dbReference type="InterPro" id="IPR002740">
    <property type="entry name" value="EVE_domain"/>
</dbReference>
<protein>
    <submittedName>
        <fullName evidence="2">EVE domain-containing protein</fullName>
    </submittedName>
</protein>
<evidence type="ECO:0000259" key="1">
    <source>
        <dbReference type="Pfam" id="PF01878"/>
    </source>
</evidence>
<dbReference type="Gene3D" id="3.10.590.10">
    <property type="entry name" value="ph1033 like domains"/>
    <property type="match status" value="1"/>
</dbReference>
<evidence type="ECO:0000313" key="2">
    <source>
        <dbReference type="EMBL" id="RDV03983.1"/>
    </source>
</evidence>
<dbReference type="Pfam" id="PF01878">
    <property type="entry name" value="EVE"/>
    <property type="match status" value="1"/>
</dbReference>
<name>A0A371B985_9BRAD</name>
<dbReference type="PANTHER" id="PTHR14087">
    <property type="entry name" value="THYMOCYTE NUCLEAR PROTEIN 1"/>
    <property type="match status" value="1"/>
</dbReference>
<dbReference type="SUPFAM" id="SSF88697">
    <property type="entry name" value="PUA domain-like"/>
    <property type="match status" value="1"/>
</dbReference>
<accession>A0A371B985</accession>
<dbReference type="RefSeq" id="WP_115516009.1">
    <property type="nucleotide sequence ID" value="NZ_QRGO01000001.1"/>
</dbReference>
<feature type="domain" description="EVE" evidence="1">
    <location>
        <begin position="2"/>
        <end position="135"/>
    </location>
</feature>
<dbReference type="PANTHER" id="PTHR14087:SF7">
    <property type="entry name" value="THYMOCYTE NUCLEAR PROTEIN 1"/>
    <property type="match status" value="1"/>
</dbReference>
<dbReference type="InterPro" id="IPR047197">
    <property type="entry name" value="THYN1-like_EVE"/>
</dbReference>
<dbReference type="InterPro" id="IPR052181">
    <property type="entry name" value="5hmC_binding"/>
</dbReference>